<evidence type="ECO:0000256" key="4">
    <source>
        <dbReference type="SAM" id="MobiDB-lite"/>
    </source>
</evidence>
<feature type="region of interest" description="Disordered" evidence="4">
    <location>
        <begin position="753"/>
        <end position="863"/>
    </location>
</feature>
<evidence type="ECO:0000313" key="6">
    <source>
        <dbReference type="EMBL" id="KAL1277770.1"/>
    </source>
</evidence>
<feature type="compositionally biased region" description="Polar residues" evidence="4">
    <location>
        <begin position="848"/>
        <end position="863"/>
    </location>
</feature>
<evidence type="ECO:0000259" key="5">
    <source>
        <dbReference type="PROSITE" id="PS50864"/>
    </source>
</evidence>
<name>A0ABR3NL85_9TELE</name>
<keyword evidence="7" id="KW-1185">Reference proteome</keyword>
<feature type="compositionally biased region" description="Basic residues" evidence="4">
    <location>
        <begin position="838"/>
        <end position="847"/>
    </location>
</feature>
<keyword evidence="2" id="KW-0804">Transcription</keyword>
<feature type="compositionally biased region" description="Basic and acidic residues" evidence="4">
    <location>
        <begin position="814"/>
        <end position="824"/>
    </location>
</feature>
<dbReference type="SUPFAM" id="SSF63763">
    <property type="entry name" value="SAND domain-like"/>
    <property type="match status" value="2"/>
</dbReference>
<feature type="region of interest" description="Disordered" evidence="4">
    <location>
        <begin position="305"/>
        <end position="328"/>
    </location>
</feature>
<protein>
    <recommendedName>
        <fullName evidence="5">SAND domain-containing protein</fullName>
    </recommendedName>
</protein>
<dbReference type="Gene3D" id="3.10.390.10">
    <property type="entry name" value="SAND domain-like"/>
    <property type="match status" value="2"/>
</dbReference>
<dbReference type="Pfam" id="PF01342">
    <property type="entry name" value="SAND"/>
    <property type="match status" value="2"/>
</dbReference>
<keyword evidence="3" id="KW-0539">Nucleus</keyword>
<gene>
    <name evidence="6" type="ORF">QQF64_024443</name>
</gene>
<feature type="compositionally biased region" description="Basic residues" evidence="4">
    <location>
        <begin position="775"/>
        <end position="796"/>
    </location>
</feature>
<feature type="compositionally biased region" description="Basic and acidic residues" evidence="4">
    <location>
        <begin position="757"/>
        <end position="772"/>
    </location>
</feature>
<feature type="domain" description="SAND" evidence="5">
    <location>
        <begin position="871"/>
        <end position="956"/>
    </location>
</feature>
<dbReference type="PANTHER" id="PTHR10417">
    <property type="entry name" value="GLUCOCORTICOID MODULATORY ELEMENT-BINDING PROTEIN"/>
    <property type="match status" value="1"/>
</dbReference>
<evidence type="ECO:0000313" key="7">
    <source>
        <dbReference type="Proteomes" id="UP001558613"/>
    </source>
</evidence>
<feature type="compositionally biased region" description="Low complexity" evidence="4">
    <location>
        <begin position="263"/>
        <end position="279"/>
    </location>
</feature>
<dbReference type="SMART" id="SM00258">
    <property type="entry name" value="SAND"/>
    <property type="match status" value="2"/>
</dbReference>
<dbReference type="EMBL" id="JAYMGO010000003">
    <property type="protein sequence ID" value="KAL1277770.1"/>
    <property type="molecule type" value="Genomic_DNA"/>
</dbReference>
<dbReference type="PROSITE" id="PS50864">
    <property type="entry name" value="SAND"/>
    <property type="match status" value="2"/>
</dbReference>
<feature type="domain" description="SAND" evidence="5">
    <location>
        <begin position="101"/>
        <end position="186"/>
    </location>
</feature>
<dbReference type="InterPro" id="IPR000770">
    <property type="entry name" value="SAND_dom"/>
</dbReference>
<feature type="compositionally biased region" description="Low complexity" evidence="4">
    <location>
        <begin position="531"/>
        <end position="562"/>
    </location>
</feature>
<feature type="compositionally biased region" description="Low complexity" evidence="4">
    <location>
        <begin position="1059"/>
        <end position="1080"/>
    </location>
</feature>
<sequence>MDLKLSYVEFCASLLNPVMQQALLPIGPAEGACSGGKRMDGKLFTDSEQDWSSSSESDWMNEKGKRIRKQGVKRKKNQQNGNKKKIARSKNSNCPGVDLTDIFQEVRKKDQLDVHCGKMAGCLYRIKYDNGEKCISCKGRWFTPMRFEKFGGKGHYKKWKASIYYKPSNGLQQVNLLKLIQNGCLSEFGQQGKSIRKVTKTESHKILFSKIPKIPVCRIEDEIIQLDSSSDESVSVAERVKKNKRESVIFTEDLSKRITEPVESTTSAKDSSSDESVSVAKRVKMNRRESLILAKTVRKTITELDKSTASARDLHAPPTDATESAVSGQLRQSIREVTQTKSWERLFSKSLAIPVCRIDKETIQLDSLAPLTGGAEPAVSPVVEEADQTIDEAAGAASPAQLNFSDSPADATEPAVSPVSSYLRSADQTTDEVAGEAQLNFSDFPTDATEPAVSSVVEEADQTTDEATAAQLDFSDCLVDATEPAESPVIEEADQIPDEATAAQLNFSDSATDAKETAVSPVIEEADQTKAEAAGAAETTAQMNSSDSPTDATDSAVSSVIQEADQTTDEATAALLNFSDSPTDATEPAVSPVIGEASQTTDEAEGEAAAQLNFNNSPAESQNLVASEETDKTGQMQLLKFMENQFNTMNSTLKAIELSLKKLVEKQSQNTQPQYIYLIPAVIEKSQVHSLVKKEPITEAEAKISRAYFSVSYERPLLVLFRPLSLYLQSDDSSESAAVFEEVEEMDGELFTDSEQDCGRASESDWKNETGKGKQAVKRKMNQQNRTKNKIAKGKYPRLPDLKKMNAESVMKQTKPESELKKNSSETGFNEDADRKRMKEKMKRQRCSKQSNNKRPFSSHVSNDTGVKLSDVFQEVRNKKQLAVRCGKIAGCLYRIKYDNGEKCILCKGKWFTPNQFEEFGGKGHHKKWKGSISYKPSNGLQQVKLWKLIQNGCLSEFGQLRESVKEVTQADRDGTNSVQNVMRRSELINSLKGFPESWKRLFSKTLEIPVCGIQEEAVQPNISSDESVSVAERVKMNRRETVISAETLSKKITEPVESTASARDSPAPPTDATDPTISPVVEEDDRTTDEAAATAAQLNFSDSPAEWQHPVASEETEKTGQMQLFEFLANQFNTINNTLKSIDLSLQKL</sequence>
<dbReference type="PANTHER" id="PTHR10417:SF9">
    <property type="entry name" value="SP140 NUCLEAR BODY PROTEIN"/>
    <property type="match status" value="1"/>
</dbReference>
<dbReference type="Proteomes" id="UP001558613">
    <property type="component" value="Unassembled WGS sequence"/>
</dbReference>
<feature type="region of interest" description="Disordered" evidence="4">
    <location>
        <begin position="393"/>
        <end position="419"/>
    </location>
</feature>
<organism evidence="6 7">
    <name type="scientific">Cirrhinus molitorella</name>
    <name type="common">mud carp</name>
    <dbReference type="NCBI Taxonomy" id="172907"/>
    <lineage>
        <taxon>Eukaryota</taxon>
        <taxon>Metazoa</taxon>
        <taxon>Chordata</taxon>
        <taxon>Craniata</taxon>
        <taxon>Vertebrata</taxon>
        <taxon>Euteleostomi</taxon>
        <taxon>Actinopterygii</taxon>
        <taxon>Neopterygii</taxon>
        <taxon>Teleostei</taxon>
        <taxon>Ostariophysi</taxon>
        <taxon>Cypriniformes</taxon>
        <taxon>Cyprinidae</taxon>
        <taxon>Labeoninae</taxon>
        <taxon>Labeonini</taxon>
        <taxon>Cirrhinus</taxon>
    </lineage>
</organism>
<proteinExistence type="predicted"/>
<feature type="region of interest" description="Disordered" evidence="4">
    <location>
        <begin position="530"/>
        <end position="562"/>
    </location>
</feature>
<feature type="region of interest" description="Disordered" evidence="4">
    <location>
        <begin position="1050"/>
        <end position="1091"/>
    </location>
</feature>
<feature type="region of interest" description="Disordered" evidence="4">
    <location>
        <begin position="260"/>
        <end position="279"/>
    </location>
</feature>
<evidence type="ECO:0000256" key="3">
    <source>
        <dbReference type="ARBA" id="ARBA00023242"/>
    </source>
</evidence>
<feature type="non-terminal residue" evidence="6">
    <location>
        <position position="1150"/>
    </location>
</feature>
<accession>A0ABR3NL85</accession>
<feature type="compositionally biased region" description="Basic residues" evidence="4">
    <location>
        <begin position="65"/>
        <end position="88"/>
    </location>
</feature>
<comment type="caution">
    <text evidence="6">The sequence shown here is derived from an EMBL/GenBank/DDBJ whole genome shotgun (WGS) entry which is preliminary data.</text>
</comment>
<feature type="region of interest" description="Disordered" evidence="4">
    <location>
        <begin position="46"/>
        <end position="92"/>
    </location>
</feature>
<evidence type="ECO:0000256" key="2">
    <source>
        <dbReference type="ARBA" id="ARBA00023163"/>
    </source>
</evidence>
<reference evidence="6 7" key="1">
    <citation type="submission" date="2023-09" db="EMBL/GenBank/DDBJ databases">
        <authorList>
            <person name="Wang M."/>
        </authorList>
    </citation>
    <scope>NUCLEOTIDE SEQUENCE [LARGE SCALE GENOMIC DNA]</scope>
    <source>
        <strain evidence="6">GT-2023</strain>
        <tissue evidence="6">Liver</tissue>
    </source>
</reference>
<evidence type="ECO:0000256" key="1">
    <source>
        <dbReference type="ARBA" id="ARBA00023015"/>
    </source>
</evidence>
<keyword evidence="1" id="KW-0805">Transcription regulation</keyword>
<dbReference type="InterPro" id="IPR010919">
    <property type="entry name" value="SAND-like_dom_sf"/>
</dbReference>